<name>A0A3N0DRL0_9ACTN</name>
<evidence type="ECO:0000313" key="1">
    <source>
        <dbReference type="EMBL" id="RNL78264.1"/>
    </source>
</evidence>
<dbReference type="EMBL" id="RJSG01000002">
    <property type="protein sequence ID" value="RNL78264.1"/>
    <property type="molecule type" value="Genomic_DNA"/>
</dbReference>
<keyword evidence="2" id="KW-1185">Reference proteome</keyword>
<proteinExistence type="predicted"/>
<sequence length="126" mass="13941">MELIETELSDFTRRSRSLVVMHDETGLARGLEYGERVLVLSGGEYRTAVVADIDFELSDTRYRLILGGRVPADMAEARLIGEIDARPRGGANGPVSVHDIADMLARSGAAHRIPVQRRVAQRLLDR</sequence>
<protein>
    <submittedName>
        <fullName evidence="1">Uncharacterized protein</fullName>
    </submittedName>
</protein>
<dbReference type="RefSeq" id="WP_123232763.1">
    <property type="nucleotide sequence ID" value="NZ_RJSG01000002.1"/>
</dbReference>
<gene>
    <name evidence="1" type="ORF">EFL95_03905</name>
</gene>
<dbReference type="OrthoDB" id="3787461at2"/>
<dbReference type="AlphaFoldDB" id="A0A3N0DRL0"/>
<evidence type="ECO:0000313" key="2">
    <source>
        <dbReference type="Proteomes" id="UP000277094"/>
    </source>
</evidence>
<organism evidence="1 2">
    <name type="scientific">Nocardioides marmorisolisilvae</name>
    <dbReference type="NCBI Taxonomy" id="1542737"/>
    <lineage>
        <taxon>Bacteria</taxon>
        <taxon>Bacillati</taxon>
        <taxon>Actinomycetota</taxon>
        <taxon>Actinomycetes</taxon>
        <taxon>Propionibacteriales</taxon>
        <taxon>Nocardioidaceae</taxon>
        <taxon>Nocardioides</taxon>
    </lineage>
</organism>
<reference evidence="1 2" key="1">
    <citation type="submission" date="2018-11" db="EMBL/GenBank/DDBJ databases">
        <authorList>
            <person name="Li F."/>
        </authorList>
    </citation>
    <scope>NUCLEOTIDE SEQUENCE [LARGE SCALE GENOMIC DNA]</scope>
    <source>
        <strain evidence="1 2">KIS18-7</strain>
    </source>
</reference>
<accession>A0A3N0DRL0</accession>
<comment type="caution">
    <text evidence="1">The sequence shown here is derived from an EMBL/GenBank/DDBJ whole genome shotgun (WGS) entry which is preliminary data.</text>
</comment>
<dbReference type="Proteomes" id="UP000277094">
    <property type="component" value="Unassembled WGS sequence"/>
</dbReference>